<dbReference type="PANTHER" id="PTHR13707:SF60">
    <property type="entry name" value="ACETATE COA-TRANSFERASE SUBUNIT ALPHA"/>
    <property type="match status" value="1"/>
</dbReference>
<keyword evidence="5" id="KW-1185">Reference proteome</keyword>
<evidence type="ECO:0000256" key="2">
    <source>
        <dbReference type="ARBA" id="ARBA00022679"/>
    </source>
</evidence>
<dbReference type="InterPro" id="IPR037171">
    <property type="entry name" value="NagB/RpiA_transferase-like"/>
</dbReference>
<accession>A0A1H3LTE2</accession>
<dbReference type="GO" id="GO:0008410">
    <property type="term" value="F:CoA-transferase activity"/>
    <property type="evidence" value="ECO:0007669"/>
    <property type="project" value="InterPro"/>
</dbReference>
<dbReference type="InterPro" id="IPR004163">
    <property type="entry name" value="CoA_transf_BS"/>
</dbReference>
<dbReference type="InterPro" id="IPR004165">
    <property type="entry name" value="CoA_trans_fam_I"/>
</dbReference>
<evidence type="ECO:0000313" key="4">
    <source>
        <dbReference type="EMBL" id="SDZ36060.1"/>
    </source>
</evidence>
<dbReference type="Proteomes" id="UP000198625">
    <property type="component" value="Unassembled WGS sequence"/>
</dbReference>
<feature type="non-terminal residue" evidence="3">
    <location>
        <position position="1"/>
    </location>
</feature>
<name>A0A1H3LTE2_9FIRM</name>
<dbReference type="Pfam" id="PF01144">
    <property type="entry name" value="CoA_trans"/>
    <property type="match status" value="1"/>
</dbReference>
<proteinExistence type="inferred from homology"/>
<evidence type="ECO:0000256" key="1">
    <source>
        <dbReference type="ARBA" id="ARBA00005612"/>
    </source>
</evidence>
<dbReference type="NCBIfam" id="TIGR02429">
    <property type="entry name" value="pcaI_scoA_fam"/>
    <property type="match status" value="1"/>
</dbReference>
<sequence length="229" mass="24399">CSTTVQKNGGVNMNKIVSIEQAIDQIKDGMTIMIGGFLGVGNPHKLIDALVEKGIKDLTIIANDTAFPEVGIGKLIVNKQVKKVIASHIGTNPETGNQMNSGETEVVLVPQGTLIEQIRAAGAGLGGVLTPTGIGTIVEEGKTKIEIDGKDYLLEKPLKADVALIFGSIVDKKGNIYYNKSTRNFNLFSATAAETVIVEAEKLVEIGELDPHQVMTPGLFVDYIVRGDQ</sequence>
<dbReference type="EMBL" id="FNQE01000004">
    <property type="protein sequence ID" value="SDY67702.1"/>
    <property type="molecule type" value="Genomic_DNA"/>
</dbReference>
<dbReference type="EMBL" id="FNQE01000042">
    <property type="protein sequence ID" value="SDZ36060.1"/>
    <property type="molecule type" value="Genomic_DNA"/>
</dbReference>
<evidence type="ECO:0000313" key="5">
    <source>
        <dbReference type="Proteomes" id="UP000198625"/>
    </source>
</evidence>
<protein>
    <submittedName>
        <fullName evidence="3">Butyryl-CoA:acetoacetate CoA-transferase alpha subunit</fullName>
    </submittedName>
</protein>
<dbReference type="PANTHER" id="PTHR13707">
    <property type="entry name" value="KETOACID-COENZYME A TRANSFERASE"/>
    <property type="match status" value="1"/>
</dbReference>
<dbReference type="Gene3D" id="3.40.1080.10">
    <property type="entry name" value="Glutaconate Coenzyme A-transferase"/>
    <property type="match status" value="1"/>
</dbReference>
<comment type="similarity">
    <text evidence="1">Belongs to the 3-oxoacid CoA-transferase subunit A family.</text>
</comment>
<dbReference type="AlphaFoldDB" id="A0A1H3LTE2"/>
<gene>
    <name evidence="3" type="ORF">SAMN05660462_00636</name>
    <name evidence="4" type="ORF">SAMN05660462_02845</name>
</gene>
<dbReference type="SUPFAM" id="SSF100950">
    <property type="entry name" value="NagB/RpiA/CoA transferase-like"/>
    <property type="match status" value="1"/>
</dbReference>
<dbReference type="STRING" id="415015.SAMN05660462_00636"/>
<dbReference type="SMART" id="SM00882">
    <property type="entry name" value="CoA_trans"/>
    <property type="match status" value="1"/>
</dbReference>
<dbReference type="InterPro" id="IPR012792">
    <property type="entry name" value="3-oxoacid_CoA-transf_A"/>
</dbReference>
<dbReference type="NCBIfam" id="NF007394">
    <property type="entry name" value="PRK09920.1"/>
    <property type="match status" value="1"/>
</dbReference>
<evidence type="ECO:0000313" key="3">
    <source>
        <dbReference type="EMBL" id="SDY67702.1"/>
    </source>
</evidence>
<dbReference type="PROSITE" id="PS01273">
    <property type="entry name" value="COA_TRANSF_1"/>
    <property type="match status" value="1"/>
</dbReference>
<reference evidence="3 5" key="1">
    <citation type="submission" date="2016-10" db="EMBL/GenBank/DDBJ databases">
        <authorList>
            <person name="de Groot N.N."/>
        </authorList>
    </citation>
    <scope>NUCLEOTIDE SEQUENCE [LARGE SCALE GENOMIC DNA]</scope>
    <source>
        <strain evidence="3 5">DSM 21650</strain>
    </source>
</reference>
<keyword evidence="2 3" id="KW-0808">Transferase</keyword>
<organism evidence="3 5">
    <name type="scientific">Proteiniborus ethanoligenes</name>
    <dbReference type="NCBI Taxonomy" id="415015"/>
    <lineage>
        <taxon>Bacteria</taxon>
        <taxon>Bacillati</taxon>
        <taxon>Bacillota</taxon>
        <taxon>Clostridia</taxon>
        <taxon>Eubacteriales</taxon>
        <taxon>Proteiniborus</taxon>
    </lineage>
</organism>